<evidence type="ECO:0000313" key="1">
    <source>
        <dbReference type="EMBL" id="VAW29751.1"/>
    </source>
</evidence>
<dbReference type="AlphaFoldDB" id="A0A3B0UFF6"/>
<reference evidence="1" key="1">
    <citation type="submission" date="2018-06" db="EMBL/GenBank/DDBJ databases">
        <authorList>
            <person name="Zhirakovskaya E."/>
        </authorList>
    </citation>
    <scope>NUCLEOTIDE SEQUENCE</scope>
</reference>
<sequence>MSSTAIVTMTKMMEMLPESAQEQAVEYLRDILSEMQDEIQWDILFKKTENQLIAAAQQAKKEIAAGLAKPMDFNQL</sequence>
<accession>A0A3B0UFF6</accession>
<gene>
    <name evidence="1" type="ORF">MNBD_CHLOROFLEXI01-1006</name>
</gene>
<organism evidence="1">
    <name type="scientific">hydrothermal vent metagenome</name>
    <dbReference type="NCBI Taxonomy" id="652676"/>
    <lineage>
        <taxon>unclassified sequences</taxon>
        <taxon>metagenomes</taxon>
        <taxon>ecological metagenomes</taxon>
    </lineage>
</organism>
<name>A0A3B0UFF6_9ZZZZ</name>
<dbReference type="EMBL" id="UOEU01000002">
    <property type="protein sequence ID" value="VAW29751.1"/>
    <property type="molecule type" value="Genomic_DNA"/>
</dbReference>
<proteinExistence type="predicted"/>
<protein>
    <submittedName>
        <fullName evidence="1">Uncharacterized protein</fullName>
    </submittedName>
</protein>